<dbReference type="Proteomes" id="UP000076842">
    <property type="component" value="Unassembled WGS sequence"/>
</dbReference>
<dbReference type="AlphaFoldDB" id="A0A165ETN0"/>
<dbReference type="Pfam" id="PF11999">
    <property type="entry name" value="Ice_binding"/>
    <property type="match status" value="1"/>
</dbReference>
<accession>A0A165ETN0</accession>
<protein>
    <recommendedName>
        <fullName evidence="5">Antifreeze protein</fullName>
    </recommendedName>
</protein>
<evidence type="ECO:0000313" key="3">
    <source>
        <dbReference type="EMBL" id="KZT55502.1"/>
    </source>
</evidence>
<dbReference type="STRING" id="1353952.A0A165ETN0"/>
<dbReference type="OrthoDB" id="10264374at2759"/>
<evidence type="ECO:0008006" key="5">
    <source>
        <dbReference type="Google" id="ProtNLM"/>
    </source>
</evidence>
<dbReference type="InterPro" id="IPR021884">
    <property type="entry name" value="Ice-bd_prot"/>
</dbReference>
<name>A0A165ETN0_9BASI</name>
<proteinExistence type="inferred from homology"/>
<sequence>MSIVCHFFPCQRSSPSSKPAFQFLLVQLAEHIHIQLYGRSDNAVVVPLGTAMGYTILAQSGITTTPTGPSSIEGNIGVYPIDSTAITGFALILDPSGIFSTSTQVSGDVFAHDYNPPTPANLLAATNFVSAAYGFAAGEVPPDHVDLGNGHIGGMTLLPGIYKFSMNTDIDTDLTLTGACSDVYVFQISGTLTQAANTNIILSGGISPSRIFWQVTDTVQIGANANFQGIILAATDVALVTGAALTGRIFAGTNVALDQNIITEPQTVDPATCLVAVGEHTRGLKSTLRPED</sequence>
<keyword evidence="4" id="KW-1185">Reference proteome</keyword>
<dbReference type="InParanoid" id="A0A165ETN0"/>
<organism evidence="3 4">
    <name type="scientific">Calocera cornea HHB12733</name>
    <dbReference type="NCBI Taxonomy" id="1353952"/>
    <lineage>
        <taxon>Eukaryota</taxon>
        <taxon>Fungi</taxon>
        <taxon>Dikarya</taxon>
        <taxon>Basidiomycota</taxon>
        <taxon>Agaricomycotina</taxon>
        <taxon>Dacrymycetes</taxon>
        <taxon>Dacrymycetales</taxon>
        <taxon>Dacrymycetaceae</taxon>
        <taxon>Calocera</taxon>
    </lineage>
</organism>
<evidence type="ECO:0000256" key="1">
    <source>
        <dbReference type="ARBA" id="ARBA00005445"/>
    </source>
</evidence>
<gene>
    <name evidence="3" type="ORF">CALCODRAFT_437100</name>
</gene>
<comment type="similarity">
    <text evidence="1">Belongs to the ice-binding protein family.</text>
</comment>
<keyword evidence="2" id="KW-0732">Signal</keyword>
<evidence type="ECO:0000313" key="4">
    <source>
        <dbReference type="Proteomes" id="UP000076842"/>
    </source>
</evidence>
<reference evidence="3 4" key="1">
    <citation type="journal article" date="2016" name="Mol. Biol. Evol.">
        <title>Comparative Genomics of Early-Diverging Mushroom-Forming Fungi Provides Insights into the Origins of Lignocellulose Decay Capabilities.</title>
        <authorList>
            <person name="Nagy L.G."/>
            <person name="Riley R."/>
            <person name="Tritt A."/>
            <person name="Adam C."/>
            <person name="Daum C."/>
            <person name="Floudas D."/>
            <person name="Sun H."/>
            <person name="Yadav J.S."/>
            <person name="Pangilinan J."/>
            <person name="Larsson K.H."/>
            <person name="Matsuura K."/>
            <person name="Barry K."/>
            <person name="Labutti K."/>
            <person name="Kuo R."/>
            <person name="Ohm R.A."/>
            <person name="Bhattacharya S.S."/>
            <person name="Shirouzu T."/>
            <person name="Yoshinaga Y."/>
            <person name="Martin F.M."/>
            <person name="Grigoriev I.V."/>
            <person name="Hibbett D.S."/>
        </authorList>
    </citation>
    <scope>NUCLEOTIDE SEQUENCE [LARGE SCALE GENOMIC DNA]</scope>
    <source>
        <strain evidence="3 4">HHB12733</strain>
    </source>
</reference>
<dbReference type="EMBL" id="KV423993">
    <property type="protein sequence ID" value="KZT55502.1"/>
    <property type="molecule type" value="Genomic_DNA"/>
</dbReference>
<evidence type="ECO:0000256" key="2">
    <source>
        <dbReference type="ARBA" id="ARBA00022729"/>
    </source>
</evidence>